<comment type="similarity">
    <text evidence="1">Belongs to the glycosyltransferase 2 family.</text>
</comment>
<accession>A0A1G6PWB2</accession>
<dbReference type="GO" id="GO:0016757">
    <property type="term" value="F:glycosyltransferase activity"/>
    <property type="evidence" value="ECO:0007669"/>
    <property type="project" value="UniProtKB-KW"/>
</dbReference>
<keyword evidence="6" id="KW-1185">Reference proteome</keyword>
<organism evidence="5 6">
    <name type="scientific">Algoriphagus faecimaris</name>
    <dbReference type="NCBI Taxonomy" id="686796"/>
    <lineage>
        <taxon>Bacteria</taxon>
        <taxon>Pseudomonadati</taxon>
        <taxon>Bacteroidota</taxon>
        <taxon>Cytophagia</taxon>
        <taxon>Cytophagales</taxon>
        <taxon>Cyclobacteriaceae</taxon>
        <taxon>Algoriphagus</taxon>
    </lineage>
</organism>
<dbReference type="InterPro" id="IPR029044">
    <property type="entry name" value="Nucleotide-diphossugar_trans"/>
</dbReference>
<keyword evidence="3 5" id="KW-0808">Transferase</keyword>
<evidence type="ECO:0000313" key="6">
    <source>
        <dbReference type="Proteomes" id="UP000199060"/>
    </source>
</evidence>
<dbReference type="Gene3D" id="3.90.550.10">
    <property type="entry name" value="Spore Coat Polysaccharide Biosynthesis Protein SpsA, Chain A"/>
    <property type="match status" value="1"/>
</dbReference>
<evidence type="ECO:0000259" key="4">
    <source>
        <dbReference type="Pfam" id="PF00535"/>
    </source>
</evidence>
<gene>
    <name evidence="5" type="ORF">SAMN04488104_100781</name>
</gene>
<name>A0A1G6PWB2_9BACT</name>
<dbReference type="STRING" id="686796.SAMN04488104_100781"/>
<dbReference type="Proteomes" id="UP000199060">
    <property type="component" value="Unassembled WGS sequence"/>
</dbReference>
<evidence type="ECO:0000256" key="3">
    <source>
        <dbReference type="ARBA" id="ARBA00022679"/>
    </source>
</evidence>
<keyword evidence="2" id="KW-0328">Glycosyltransferase</keyword>
<dbReference type="CDD" id="cd00761">
    <property type="entry name" value="Glyco_tranf_GTA_type"/>
    <property type="match status" value="1"/>
</dbReference>
<feature type="domain" description="Glycosyltransferase 2-like" evidence="4">
    <location>
        <begin position="38"/>
        <end position="114"/>
    </location>
</feature>
<reference evidence="6" key="1">
    <citation type="submission" date="2016-10" db="EMBL/GenBank/DDBJ databases">
        <authorList>
            <person name="Varghese N."/>
            <person name="Submissions S."/>
        </authorList>
    </citation>
    <scope>NUCLEOTIDE SEQUENCE [LARGE SCALE GENOMIC DNA]</scope>
    <source>
        <strain evidence="6">DSM 23095</strain>
    </source>
</reference>
<dbReference type="AlphaFoldDB" id="A0A1G6PWB2"/>
<dbReference type="PANTHER" id="PTHR43179:SF12">
    <property type="entry name" value="GALACTOFURANOSYLTRANSFERASE GLFT2"/>
    <property type="match status" value="1"/>
</dbReference>
<evidence type="ECO:0000313" key="5">
    <source>
        <dbReference type="EMBL" id="SDC84328.1"/>
    </source>
</evidence>
<evidence type="ECO:0000256" key="1">
    <source>
        <dbReference type="ARBA" id="ARBA00006739"/>
    </source>
</evidence>
<protein>
    <submittedName>
        <fullName evidence="5">Glycosyl transferase family 2</fullName>
    </submittedName>
</protein>
<dbReference type="PANTHER" id="PTHR43179">
    <property type="entry name" value="RHAMNOSYLTRANSFERASE WBBL"/>
    <property type="match status" value="1"/>
</dbReference>
<evidence type="ECO:0000256" key="2">
    <source>
        <dbReference type="ARBA" id="ARBA00022676"/>
    </source>
</evidence>
<proteinExistence type="inferred from homology"/>
<dbReference type="EMBL" id="FNAC01000007">
    <property type="protein sequence ID" value="SDC84328.1"/>
    <property type="molecule type" value="Genomic_DNA"/>
</dbReference>
<dbReference type="SUPFAM" id="SSF53448">
    <property type="entry name" value="Nucleotide-diphospho-sugar transferases"/>
    <property type="match status" value="1"/>
</dbReference>
<dbReference type="Pfam" id="PF00535">
    <property type="entry name" value="Glycos_transf_2"/>
    <property type="match status" value="1"/>
</dbReference>
<dbReference type="InterPro" id="IPR001173">
    <property type="entry name" value="Glyco_trans_2-like"/>
</dbReference>
<sequence>MVFQVLISTLSTSIERFRQYSFPVLVISQGGGSRRVEDYKFSFFEFKERGLSKSRNRALDKAQGEIILFADDDVSFVDDLESKIIRAFEQYPDADVITFRVQTPDGLAYKSSYSDTKFTHTRSSIYKVSSVEIAVRSSSVKKHSIRFDENFGLGAQFKSGEEVIFLNDCLDAGLKVIYVPEVIVFHPLESSGKVLDASYFRSKGAIIKRLYGFSPFLGLGILFIGKQLLKSQKTVSFAEALKETMKGFYAKF</sequence>
<dbReference type="OrthoDB" id="9778406at2"/>